<dbReference type="PANTHER" id="PTHR14119">
    <property type="entry name" value="HYDROLASE"/>
    <property type="match status" value="1"/>
</dbReference>
<dbReference type="SUPFAM" id="SSF52499">
    <property type="entry name" value="Isochorismatase-like hydrolases"/>
    <property type="match status" value="1"/>
</dbReference>
<reference evidence="2 3" key="1">
    <citation type="submission" date="2023-11" db="EMBL/GenBank/DDBJ databases">
        <title>MicrobeMod: A computational toolkit for identifying prokaryotic methylation and restriction-modification with nanopore sequencing.</title>
        <authorList>
            <person name="Crits-Christoph A."/>
            <person name="Kang S.C."/>
            <person name="Lee H."/>
            <person name="Ostrov N."/>
        </authorList>
    </citation>
    <scope>NUCLEOTIDE SEQUENCE [LARGE SCALE GENOMIC DNA]</scope>
    <source>
        <strain evidence="2 3">ATCC 25935</strain>
    </source>
</reference>
<dbReference type="InterPro" id="IPR050993">
    <property type="entry name" value="Isochorismatase_domain"/>
</dbReference>
<keyword evidence="3" id="KW-1185">Reference proteome</keyword>
<evidence type="ECO:0000259" key="1">
    <source>
        <dbReference type="Pfam" id="PF00857"/>
    </source>
</evidence>
<evidence type="ECO:0000313" key="3">
    <source>
        <dbReference type="Proteomes" id="UP001326110"/>
    </source>
</evidence>
<dbReference type="EMBL" id="CP140152">
    <property type="protein sequence ID" value="WQH06280.1"/>
    <property type="molecule type" value="Genomic_DNA"/>
</dbReference>
<sequence>MPHTTEDAVLILVDIQQRLLPSIADGDAMVREALRLAQIARLLDVPVIGTEQNPAALGPNLPELKALCHTTLTKHHFDACRDGLVAALPPGRRHAIVAGSEAHVCVLQTALGLQAAGLDVTVVIDAIGSRSERNRQAAVARLAGAGITCASVEMVAFEWLETCNHPRFREVLALIR</sequence>
<dbReference type="InterPro" id="IPR000868">
    <property type="entry name" value="Isochorismatase-like_dom"/>
</dbReference>
<dbReference type="Proteomes" id="UP001326110">
    <property type="component" value="Chromosome"/>
</dbReference>
<proteinExistence type="predicted"/>
<accession>A0ABZ0Y2N1</accession>
<feature type="domain" description="Isochorismatase-like" evidence="1">
    <location>
        <begin position="9"/>
        <end position="153"/>
    </location>
</feature>
<protein>
    <submittedName>
        <fullName evidence="2">Isochorismatase family protein</fullName>
    </submittedName>
</protein>
<gene>
    <name evidence="2" type="ORF">SR858_08135</name>
</gene>
<dbReference type="InterPro" id="IPR036380">
    <property type="entry name" value="Isochorismatase-like_sf"/>
</dbReference>
<dbReference type="Gene3D" id="3.40.50.850">
    <property type="entry name" value="Isochorismatase-like"/>
    <property type="match status" value="1"/>
</dbReference>
<dbReference type="Pfam" id="PF00857">
    <property type="entry name" value="Isochorismatase"/>
    <property type="match status" value="1"/>
</dbReference>
<dbReference type="PANTHER" id="PTHR14119:SF3">
    <property type="entry name" value="ISOCHORISMATASE DOMAIN-CONTAINING PROTEIN 2"/>
    <property type="match status" value="1"/>
</dbReference>
<dbReference type="RefSeq" id="WP_019922252.1">
    <property type="nucleotide sequence ID" value="NZ_CP140152.1"/>
</dbReference>
<name>A0ABZ0Y2N1_9BURK</name>
<evidence type="ECO:0000313" key="2">
    <source>
        <dbReference type="EMBL" id="WQH06280.1"/>
    </source>
</evidence>
<organism evidence="2 3">
    <name type="scientific">Duganella zoogloeoides</name>
    <dbReference type="NCBI Taxonomy" id="75659"/>
    <lineage>
        <taxon>Bacteria</taxon>
        <taxon>Pseudomonadati</taxon>
        <taxon>Pseudomonadota</taxon>
        <taxon>Betaproteobacteria</taxon>
        <taxon>Burkholderiales</taxon>
        <taxon>Oxalobacteraceae</taxon>
        <taxon>Telluria group</taxon>
        <taxon>Duganella</taxon>
    </lineage>
</organism>
<dbReference type="GeneID" id="43163956"/>